<dbReference type="AlphaFoldDB" id="A0A834NRN3"/>
<dbReference type="Proteomes" id="UP000600918">
    <property type="component" value="Unassembled WGS sequence"/>
</dbReference>
<feature type="compositionally biased region" description="Polar residues" evidence="1">
    <location>
        <begin position="48"/>
        <end position="59"/>
    </location>
</feature>
<gene>
    <name evidence="2" type="ORF">H0235_011213</name>
</gene>
<evidence type="ECO:0000256" key="1">
    <source>
        <dbReference type="SAM" id="MobiDB-lite"/>
    </source>
</evidence>
<evidence type="ECO:0000313" key="3">
    <source>
        <dbReference type="Proteomes" id="UP000600918"/>
    </source>
</evidence>
<accession>A0A834NRN3</accession>
<organism evidence="2 3">
    <name type="scientific">Vespula pensylvanica</name>
    <name type="common">Western yellow jacket</name>
    <name type="synonym">Wasp</name>
    <dbReference type="NCBI Taxonomy" id="30213"/>
    <lineage>
        <taxon>Eukaryota</taxon>
        <taxon>Metazoa</taxon>
        <taxon>Ecdysozoa</taxon>
        <taxon>Arthropoda</taxon>
        <taxon>Hexapoda</taxon>
        <taxon>Insecta</taxon>
        <taxon>Pterygota</taxon>
        <taxon>Neoptera</taxon>
        <taxon>Endopterygota</taxon>
        <taxon>Hymenoptera</taxon>
        <taxon>Apocrita</taxon>
        <taxon>Aculeata</taxon>
        <taxon>Vespoidea</taxon>
        <taxon>Vespidae</taxon>
        <taxon>Vespinae</taxon>
        <taxon>Vespula</taxon>
    </lineage>
</organism>
<proteinExistence type="predicted"/>
<reference evidence="2" key="1">
    <citation type="journal article" date="2020" name="G3 (Bethesda)">
        <title>High-Quality Assemblies for Three Invasive Social Wasps from the &lt;i&gt;Vespula&lt;/i&gt; Genus.</title>
        <authorList>
            <person name="Harrop T.W.R."/>
            <person name="Guhlin J."/>
            <person name="McLaughlin G.M."/>
            <person name="Permina E."/>
            <person name="Stockwell P."/>
            <person name="Gilligan J."/>
            <person name="Le Lec M.F."/>
            <person name="Gruber M.A.M."/>
            <person name="Quinn O."/>
            <person name="Lovegrove M."/>
            <person name="Duncan E.J."/>
            <person name="Remnant E.J."/>
            <person name="Van Eeckhoven J."/>
            <person name="Graham B."/>
            <person name="Knapp R.A."/>
            <person name="Langford K.W."/>
            <person name="Kronenberg Z."/>
            <person name="Press M.O."/>
            <person name="Eacker S.M."/>
            <person name="Wilson-Rankin E.E."/>
            <person name="Purcell J."/>
            <person name="Lester P.J."/>
            <person name="Dearden P.K."/>
        </authorList>
    </citation>
    <scope>NUCLEOTIDE SEQUENCE</scope>
    <source>
        <strain evidence="2">Volc-1</strain>
    </source>
</reference>
<protein>
    <submittedName>
        <fullName evidence="2">Uncharacterized protein</fullName>
    </submittedName>
</protein>
<name>A0A834NRN3_VESPE</name>
<feature type="region of interest" description="Disordered" evidence="1">
    <location>
        <begin position="38"/>
        <end position="106"/>
    </location>
</feature>
<sequence length="106" mass="11386">MDPISRVLASTEVGCEGAADAQSTVVREACSAGVAAVAASPEGLDSPRQLQLRQASSTRSTEEEGKDLTTKEDGENKEEDREVTQKEENIENHNTEILPQSCIPDE</sequence>
<dbReference type="EMBL" id="JACSDY010000010">
    <property type="protein sequence ID" value="KAF7416682.1"/>
    <property type="molecule type" value="Genomic_DNA"/>
</dbReference>
<feature type="compositionally biased region" description="Basic and acidic residues" evidence="1">
    <location>
        <begin position="60"/>
        <end position="94"/>
    </location>
</feature>
<evidence type="ECO:0000313" key="2">
    <source>
        <dbReference type="EMBL" id="KAF7416682.1"/>
    </source>
</evidence>
<keyword evidence="3" id="KW-1185">Reference proteome</keyword>
<comment type="caution">
    <text evidence="2">The sequence shown here is derived from an EMBL/GenBank/DDBJ whole genome shotgun (WGS) entry which is preliminary data.</text>
</comment>